<comment type="caution">
    <text evidence="2">The sequence shown here is derived from an EMBL/GenBank/DDBJ whole genome shotgun (WGS) entry which is preliminary data.</text>
</comment>
<dbReference type="AlphaFoldDB" id="A0A2M7VJZ8"/>
<dbReference type="Gene3D" id="2.20.25.10">
    <property type="match status" value="1"/>
</dbReference>
<proteinExistence type="predicted"/>
<organism evidence="2 3">
    <name type="scientific">bacterium (Candidatus Gribaldobacteria) CG_4_10_14_0_2_um_filter_36_18</name>
    <dbReference type="NCBI Taxonomy" id="2014264"/>
    <lineage>
        <taxon>Bacteria</taxon>
        <taxon>Candidatus Gribaldobacteria</taxon>
    </lineage>
</organism>
<protein>
    <recommendedName>
        <fullName evidence="1">Methyltransferase domain-containing protein</fullName>
    </recommendedName>
</protein>
<dbReference type="Gene3D" id="3.40.50.150">
    <property type="entry name" value="Vaccinia Virus protein VP39"/>
    <property type="match status" value="1"/>
</dbReference>
<dbReference type="SUPFAM" id="SSF158997">
    <property type="entry name" value="Trm112p-like"/>
    <property type="match status" value="1"/>
</dbReference>
<evidence type="ECO:0000313" key="2">
    <source>
        <dbReference type="EMBL" id="PJA02160.1"/>
    </source>
</evidence>
<dbReference type="Pfam" id="PF13649">
    <property type="entry name" value="Methyltransf_25"/>
    <property type="match status" value="1"/>
</dbReference>
<feature type="domain" description="Methyltransferase" evidence="1">
    <location>
        <begin position="114"/>
        <end position="204"/>
    </location>
</feature>
<dbReference type="EMBL" id="PFPS01000092">
    <property type="protein sequence ID" value="PJA02160.1"/>
    <property type="molecule type" value="Genomic_DNA"/>
</dbReference>
<gene>
    <name evidence="2" type="ORF">COX73_02260</name>
</gene>
<dbReference type="InterPro" id="IPR029063">
    <property type="entry name" value="SAM-dependent_MTases_sf"/>
</dbReference>
<dbReference type="Proteomes" id="UP000231469">
    <property type="component" value="Unassembled WGS sequence"/>
</dbReference>
<sequence>MRQKLTSIIICPGCKSPLRLEISDKSKSRVHNGGLLCKKCNIKFGIIDDIVCFKSVTLKDKNKTKLQKIRDLFLQQEYKKEWLKHFTKQELPALKKEWDWMVNNLNLKKNKIHLDWATGTGRFLRNILKIIKGEVIVVEFDYPTCLGLRAFLKKIGKYSNVTIIYGDARIMPFSDNSIDSISSWHGLDEPNINKAIDESKRVLKLNKVFSAAGLFYKKESESLKIAKKWKIEFAEENMAYRYFKRVGFKNIKHKTFFEGKWLERGSFLPRFGDYYTSYAISGRK</sequence>
<evidence type="ECO:0000313" key="3">
    <source>
        <dbReference type="Proteomes" id="UP000231469"/>
    </source>
</evidence>
<name>A0A2M7VJZ8_9BACT</name>
<dbReference type="SUPFAM" id="SSF53335">
    <property type="entry name" value="S-adenosyl-L-methionine-dependent methyltransferases"/>
    <property type="match status" value="1"/>
</dbReference>
<evidence type="ECO:0000259" key="1">
    <source>
        <dbReference type="Pfam" id="PF13649"/>
    </source>
</evidence>
<dbReference type="InterPro" id="IPR041698">
    <property type="entry name" value="Methyltransf_25"/>
</dbReference>
<reference evidence="3" key="1">
    <citation type="submission" date="2017-09" db="EMBL/GenBank/DDBJ databases">
        <title>Depth-based differentiation of microbial function through sediment-hosted aquifers and enrichment of novel symbionts in the deep terrestrial subsurface.</title>
        <authorList>
            <person name="Probst A.J."/>
            <person name="Ladd B."/>
            <person name="Jarett J.K."/>
            <person name="Geller-Mcgrath D.E."/>
            <person name="Sieber C.M.K."/>
            <person name="Emerson J.B."/>
            <person name="Anantharaman K."/>
            <person name="Thomas B.C."/>
            <person name="Malmstrom R."/>
            <person name="Stieglmeier M."/>
            <person name="Klingl A."/>
            <person name="Woyke T."/>
            <person name="Ryan C.M."/>
            <person name="Banfield J.F."/>
        </authorList>
    </citation>
    <scope>NUCLEOTIDE SEQUENCE [LARGE SCALE GENOMIC DNA]</scope>
</reference>
<accession>A0A2M7VJZ8</accession>